<evidence type="ECO:0008006" key="3">
    <source>
        <dbReference type="Google" id="ProtNLM"/>
    </source>
</evidence>
<name>A0A0U5L500_9GAMM</name>
<keyword evidence="2" id="KW-1185">Reference proteome</keyword>
<dbReference type="PATRIC" id="fig|1619313.3.peg.2310"/>
<dbReference type="KEGG" id="ege:EM595_2222"/>
<protein>
    <recommendedName>
        <fullName evidence="3">DUF2622 domain-containing protein</fullName>
    </recommendedName>
</protein>
<sequence>MASFNISIELRGEDDAAADYRRLRSKMSEHGFRHSVSDKTGTHFRLPRDEYTWSGYATRHEVLDKVYLILVEFIPDPGVMVTEAAGRAWRGLKEIDLS</sequence>
<evidence type="ECO:0000313" key="1">
    <source>
        <dbReference type="EMBL" id="CUU24456.1"/>
    </source>
</evidence>
<gene>
    <name evidence="1" type="ORF">EM595_2222</name>
</gene>
<dbReference type="OrthoDB" id="330204at2"/>
<reference evidence="2" key="1">
    <citation type="submission" date="2015-11" db="EMBL/GenBank/DDBJ databases">
        <authorList>
            <person name="Blom J."/>
        </authorList>
    </citation>
    <scope>NUCLEOTIDE SEQUENCE [LARGE SCALE GENOMIC DNA]</scope>
</reference>
<organism evidence="1 2">
    <name type="scientific">Duffyella gerundensis</name>
    <dbReference type="NCBI Taxonomy" id="1619313"/>
    <lineage>
        <taxon>Bacteria</taxon>
        <taxon>Pseudomonadati</taxon>
        <taxon>Pseudomonadota</taxon>
        <taxon>Gammaproteobacteria</taxon>
        <taxon>Enterobacterales</taxon>
        <taxon>Erwiniaceae</taxon>
        <taxon>Duffyella</taxon>
    </lineage>
</organism>
<evidence type="ECO:0000313" key="2">
    <source>
        <dbReference type="Proteomes" id="UP000059419"/>
    </source>
</evidence>
<dbReference type="AlphaFoldDB" id="A0A0U5L500"/>
<proteinExistence type="predicted"/>
<dbReference type="RefSeq" id="WP_067431661.1">
    <property type="nucleotide sequence ID" value="NZ_CP072598.1"/>
</dbReference>
<dbReference type="Proteomes" id="UP000059419">
    <property type="component" value="Chromosome 1"/>
</dbReference>
<dbReference type="EMBL" id="LN907827">
    <property type="protein sequence ID" value="CUU24456.1"/>
    <property type="molecule type" value="Genomic_DNA"/>
</dbReference>
<accession>A0A0U5L500</accession>